<dbReference type="CDD" id="cd01650">
    <property type="entry name" value="RT_nLTR_like"/>
    <property type="match status" value="1"/>
</dbReference>
<evidence type="ECO:0000256" key="1">
    <source>
        <dbReference type="SAM" id="Coils"/>
    </source>
</evidence>
<dbReference type="PROSITE" id="PS50878">
    <property type="entry name" value="RT_POL"/>
    <property type="match status" value="1"/>
</dbReference>
<dbReference type="InterPro" id="IPR036691">
    <property type="entry name" value="Endo/exonu/phosph_ase_sf"/>
</dbReference>
<sequence length="1170" mass="136750">MDNDGRILGLEIRTEGGKIVRLLGIYAPNIETDAVNFFTKLLDYGIMGYHIIIGDFNHCEESIDRNPPRLEDKRIRNILFNTFKNKGFLDGWRQTYPDEIQFTYWSSNEHMSASRLDRIYVSNKTYRKCHQWEIIQTPSWTDHSAVSVHYYPHDKVQKGIGQWCFNVTLLKNPEIVTELKDLVNHSLKVFKRRVKKLESAKSQRKIHSRSQKVVDCFQKMMNKLRELLKTKQKEIGQNKNKLKEKLIRRIIKMDKQQRTPRRIKKLSDLKRRLHAFLQAQAQSQNLYSKVKRLGIGGYDTKFWALGKAPCNSNPIIGLQSQQGKLIRKPDEMLKIAKNFYQNLYKSRETNEKYQELLLKNIPEKVVDSYSGPVLIKELEEVIKNWPKGSTPGPSGIPYEVFIELLSLERIGKRFRKSLAMIYSILLQPNIYGVSPPISWLKGSIRLLYKKGDIKTLYKIMTTLINNRLLYPLSQQIGRHQAGFLPDRSYFDHIKHTQMLIDVAILNKSQLYIALLDQEKAYDRVDHPFLWSVCTAFGIPKNMILSIQNCYRNATSTIMLNGFESEEILIQSGVRQGDPLSCLLFNLVIECLALHIKKTIVPIIFKDSNDEHLIDLYADDTAIFMTDIKQWKKVEHSYNIYAQASGAALNTSKTKIVQVNTNYTFQNYRGVQLVDSATYLGVIIGSNLDYDIFWNQILLKIKDRIKIWNRYSFSIRQRAEIANVSLKSKLWYYIRTTPISTKMIDSIQRTIYRFVWKIEDGKIVKGPIKNIDSFRSIKEGGIKLCSIKCMRDSLAYYWIQKLEESIEIDPIKRPQWFSLANALIMKNVAPDIRNLIEHPWIQKWTNKSLTNIPPKNPMDIATMNFWFHPCINSGHANVRWGAPIWKELFNGTDEVDMIRSIGQLWNLKEGKGRFKQKLRIASMRLINHFPPEWLNLIKEGIPVVQSTTKIGILSYKNEKYIPLLGSTTKTRYKHLLINHTSQTDLLINFRQLCNRDGVSLNNYTEKQIWTSLHNKGVDHPKFSDLYWKLILGVVRTGEEWMPRPFCPLCDCKQDAEHIFWTCPIAQTIWRQMQILWSKVQNKDYNIPSSWAALLLEGIKWNKKRVITRSTKRHWRILYSEVFWTLWTSRCAWSFGETEDFGYSIINKYNTRLLAFRGFAVAHRGALIFLII</sequence>
<dbReference type="EMBL" id="MCBQ01007838">
    <property type="protein sequence ID" value="RKF76538.1"/>
    <property type="molecule type" value="Genomic_DNA"/>
</dbReference>
<dbReference type="AlphaFoldDB" id="A0A420IPQ6"/>
<keyword evidence="1" id="KW-0175">Coiled coil</keyword>
<dbReference type="STRING" id="62708.A0A420IPQ6"/>
<protein>
    <submittedName>
        <fullName evidence="3">Transposon TX1 putative 149 kDa protein</fullName>
    </submittedName>
</protein>
<name>A0A420IPQ6_9PEZI</name>
<dbReference type="SUPFAM" id="SSF56672">
    <property type="entry name" value="DNA/RNA polymerases"/>
    <property type="match status" value="1"/>
</dbReference>
<keyword evidence="4" id="KW-1185">Reference proteome</keyword>
<accession>A0A420IPQ6</accession>
<gene>
    <name evidence="3" type="ORF">GcM3_078024</name>
</gene>
<comment type="caution">
    <text evidence="3">The sequence shown here is derived from an EMBL/GenBank/DDBJ whole genome shotgun (WGS) entry which is preliminary data.</text>
</comment>
<dbReference type="Gene3D" id="3.60.10.10">
    <property type="entry name" value="Endonuclease/exonuclease/phosphatase"/>
    <property type="match status" value="1"/>
</dbReference>
<organism evidence="3 4">
    <name type="scientific">Golovinomyces cichoracearum</name>
    <dbReference type="NCBI Taxonomy" id="62708"/>
    <lineage>
        <taxon>Eukaryota</taxon>
        <taxon>Fungi</taxon>
        <taxon>Dikarya</taxon>
        <taxon>Ascomycota</taxon>
        <taxon>Pezizomycotina</taxon>
        <taxon>Leotiomycetes</taxon>
        <taxon>Erysiphales</taxon>
        <taxon>Erysiphaceae</taxon>
        <taxon>Golovinomyces</taxon>
    </lineage>
</organism>
<reference evidence="3 4" key="1">
    <citation type="journal article" date="2018" name="BMC Genomics">
        <title>Comparative genome analyses reveal sequence features reflecting distinct modes of host-adaptation between dicot and monocot powdery mildew.</title>
        <authorList>
            <person name="Wu Y."/>
            <person name="Ma X."/>
            <person name="Pan Z."/>
            <person name="Kale S.D."/>
            <person name="Song Y."/>
            <person name="King H."/>
            <person name="Zhang Q."/>
            <person name="Presley C."/>
            <person name="Deng X."/>
            <person name="Wei C.I."/>
            <person name="Xiao S."/>
        </authorList>
    </citation>
    <scope>NUCLEOTIDE SEQUENCE [LARGE SCALE GENOMIC DNA]</scope>
    <source>
        <strain evidence="3">UMSG3</strain>
    </source>
</reference>
<feature type="domain" description="Reverse transcriptase" evidence="2">
    <location>
        <begin position="428"/>
        <end position="683"/>
    </location>
</feature>
<evidence type="ECO:0000259" key="2">
    <source>
        <dbReference type="PROSITE" id="PS50878"/>
    </source>
</evidence>
<dbReference type="InterPro" id="IPR043502">
    <property type="entry name" value="DNA/RNA_pol_sf"/>
</dbReference>
<proteinExistence type="predicted"/>
<dbReference type="SUPFAM" id="SSF56219">
    <property type="entry name" value="DNase I-like"/>
    <property type="match status" value="1"/>
</dbReference>
<feature type="coiled-coil region" evidence="1">
    <location>
        <begin position="214"/>
        <end position="245"/>
    </location>
</feature>
<dbReference type="PANTHER" id="PTHR19446">
    <property type="entry name" value="REVERSE TRANSCRIPTASES"/>
    <property type="match status" value="1"/>
</dbReference>
<dbReference type="Pfam" id="PF00078">
    <property type="entry name" value="RVT_1"/>
    <property type="match status" value="1"/>
</dbReference>
<dbReference type="Proteomes" id="UP000283383">
    <property type="component" value="Unassembled WGS sequence"/>
</dbReference>
<evidence type="ECO:0000313" key="3">
    <source>
        <dbReference type="EMBL" id="RKF76538.1"/>
    </source>
</evidence>
<evidence type="ECO:0000313" key="4">
    <source>
        <dbReference type="Proteomes" id="UP000283383"/>
    </source>
</evidence>
<dbReference type="InterPro" id="IPR000477">
    <property type="entry name" value="RT_dom"/>
</dbReference>